<accession>A0A0S2DMH9</accession>
<feature type="region of interest" description="Disordered" evidence="1">
    <location>
        <begin position="1"/>
        <end position="33"/>
    </location>
</feature>
<name>A0A0S2DMH9_LYSEN</name>
<organism evidence="2 3">
    <name type="scientific">Lysobacter enzymogenes</name>
    <dbReference type="NCBI Taxonomy" id="69"/>
    <lineage>
        <taxon>Bacteria</taxon>
        <taxon>Pseudomonadati</taxon>
        <taxon>Pseudomonadota</taxon>
        <taxon>Gammaproteobacteria</taxon>
        <taxon>Lysobacterales</taxon>
        <taxon>Lysobacteraceae</taxon>
        <taxon>Lysobacter</taxon>
    </lineage>
</organism>
<evidence type="ECO:0000256" key="1">
    <source>
        <dbReference type="SAM" id="MobiDB-lite"/>
    </source>
</evidence>
<gene>
    <name evidence="2" type="ORF">GLE_4622</name>
</gene>
<evidence type="ECO:0000313" key="3">
    <source>
        <dbReference type="Proteomes" id="UP000061569"/>
    </source>
</evidence>
<dbReference type="AlphaFoldDB" id="A0A0S2DMH9"/>
<dbReference type="STRING" id="69.GLE_4622"/>
<sequence length="63" mass="6701">MSGQEPAARAAVGIDAPRAASAHRQGARPGSRAHCLKRLKRGLQPAGAEPALLRWAAPQPRRR</sequence>
<proteinExistence type="predicted"/>
<reference evidence="2 3" key="1">
    <citation type="submission" date="2015-11" db="EMBL/GenBank/DDBJ databases">
        <title>Genome sequences of Lysobacter enzymogenes strain C3 and Lysobacter antibioticus ATCC 29479.</title>
        <authorList>
            <person name="Kobayashi D.Y."/>
        </authorList>
    </citation>
    <scope>NUCLEOTIDE SEQUENCE [LARGE SCALE GENOMIC DNA]</scope>
    <source>
        <strain evidence="2 3">C3</strain>
    </source>
</reference>
<dbReference type="EMBL" id="CP013140">
    <property type="protein sequence ID" value="ALN59963.1"/>
    <property type="molecule type" value="Genomic_DNA"/>
</dbReference>
<dbReference type="KEGG" id="lez:GLE_4622"/>
<dbReference type="PATRIC" id="fig|69.6.peg.4557"/>
<protein>
    <submittedName>
        <fullName evidence="2">Uncharacterized protein</fullName>
    </submittedName>
</protein>
<dbReference type="Proteomes" id="UP000061569">
    <property type="component" value="Chromosome"/>
</dbReference>
<evidence type="ECO:0000313" key="2">
    <source>
        <dbReference type="EMBL" id="ALN59963.1"/>
    </source>
</evidence>